<evidence type="ECO:0000313" key="3">
    <source>
        <dbReference type="Proteomes" id="UP000000496"/>
    </source>
</evidence>
<dbReference type="PANTHER" id="PTHR22572">
    <property type="entry name" value="SUGAR-1-PHOSPHATE GUANYL TRANSFERASE"/>
    <property type="match status" value="1"/>
</dbReference>
<dbReference type="InterPro" id="IPR005835">
    <property type="entry name" value="NTP_transferase_dom"/>
</dbReference>
<sequence>MEAIILAGGLGTRLRSVCPDLPKPLVPVRDKPFLSHLMQYWKGQGVNHFILSVGYLHEKVIETYGTSFEEISIDYAIESTPLGTGGALLHSLSKLQNPEKPFLVLNGDTYFPIPLSEFHLIGDCTLALHQTEKNTRYDGIHMTPSGKIITLGDPSSTLINGGCYLFHPRAFKNITQKPFSLEQELLPHFIAKHMCFGHLFDSPFIDIGIPKDYHLFVHNFVEN</sequence>
<dbReference type="HOGENOM" id="CLU_029499_2_0_0"/>
<keyword evidence="2" id="KW-0808">Transferase</keyword>
<reference evidence="2 3" key="2">
    <citation type="journal article" date="2011" name="Mol. Biol. Evol.">
        <title>Unity in variety--the pan-genome of the Chlamydiae.</title>
        <authorList>
            <person name="Collingro A."/>
            <person name="Tischler P."/>
            <person name="Weinmaier T."/>
            <person name="Penz T."/>
            <person name="Heinz E."/>
            <person name="Brunham R.C."/>
            <person name="Read T.D."/>
            <person name="Bavoil P.M."/>
            <person name="Sachse K."/>
            <person name="Kahane S."/>
            <person name="Friedman M.G."/>
            <person name="Rattei T."/>
            <person name="Myers G.S."/>
            <person name="Horn M."/>
        </authorList>
    </citation>
    <scope>NUCLEOTIDE SEQUENCE [LARGE SCALE GENOMIC DNA]</scope>
    <source>
        <strain evidence="3">ATCC VR-1471 / Z</strain>
    </source>
</reference>
<dbReference type="Gene3D" id="3.90.550.10">
    <property type="entry name" value="Spore Coat Polysaccharide Biosynthesis Protein SpsA, Chain A"/>
    <property type="match status" value="1"/>
</dbReference>
<feature type="domain" description="Nucleotidyl transferase" evidence="1">
    <location>
        <begin position="3"/>
        <end position="213"/>
    </location>
</feature>
<dbReference type="EC" id="2.7.7.13" evidence="2"/>
<dbReference type="InterPro" id="IPR050486">
    <property type="entry name" value="Mannose-1P_guanyltransferase"/>
</dbReference>
<dbReference type="KEGG" id="sng:SNE_A16750"/>
<accession>F8L9L5</accession>
<dbReference type="InterPro" id="IPR029044">
    <property type="entry name" value="Nucleotide-diphossugar_trans"/>
</dbReference>
<dbReference type="Pfam" id="PF00483">
    <property type="entry name" value="NTP_transferase"/>
    <property type="match status" value="1"/>
</dbReference>
<dbReference type="RefSeq" id="WP_013944018.1">
    <property type="nucleotide sequence ID" value="NC_015713.1"/>
</dbReference>
<dbReference type="AlphaFoldDB" id="F8L9L5"/>
<evidence type="ECO:0000313" key="2">
    <source>
        <dbReference type="EMBL" id="CCB89552.1"/>
    </source>
</evidence>
<evidence type="ECO:0000259" key="1">
    <source>
        <dbReference type="Pfam" id="PF00483"/>
    </source>
</evidence>
<gene>
    <name evidence="2" type="primary">mpg1</name>
    <name evidence="2" type="ordered locus">SNE_A16750</name>
</gene>
<name>F8L9L5_SIMNZ</name>
<dbReference type="EMBL" id="FR872582">
    <property type="protein sequence ID" value="CCB89552.1"/>
    <property type="molecule type" value="Genomic_DNA"/>
</dbReference>
<keyword evidence="2" id="KW-0548">Nucleotidyltransferase</keyword>
<organism evidence="2 3">
    <name type="scientific">Simkania negevensis (strain ATCC VR-1471 / DSM 27360 / Z)</name>
    <dbReference type="NCBI Taxonomy" id="331113"/>
    <lineage>
        <taxon>Bacteria</taxon>
        <taxon>Pseudomonadati</taxon>
        <taxon>Chlamydiota</taxon>
        <taxon>Chlamydiia</taxon>
        <taxon>Parachlamydiales</taxon>
        <taxon>Simkaniaceae</taxon>
        <taxon>Simkania</taxon>
    </lineage>
</organism>
<proteinExistence type="predicted"/>
<dbReference type="GO" id="GO:0004475">
    <property type="term" value="F:mannose-1-phosphate guanylyltransferase (GTP) activity"/>
    <property type="evidence" value="ECO:0007669"/>
    <property type="project" value="UniProtKB-EC"/>
</dbReference>
<dbReference type="eggNOG" id="COG1208">
    <property type="taxonomic scope" value="Bacteria"/>
</dbReference>
<protein>
    <submittedName>
        <fullName evidence="2">Mannose-1-phosphate guanyltransferase</fullName>
        <ecNumber evidence="2">2.7.7.13</ecNumber>
    </submittedName>
</protein>
<keyword evidence="3" id="KW-1185">Reference proteome</keyword>
<dbReference type="SUPFAM" id="SSF53448">
    <property type="entry name" value="Nucleotide-diphospho-sugar transferases"/>
    <property type="match status" value="1"/>
</dbReference>
<dbReference type="STRING" id="331113.SNE_A16750"/>
<reference key="1">
    <citation type="journal article" date="2011" name="Mol. Biol. Evol.">
        <title>Unity in variety -- the pan-genome of the Chlamydiae.</title>
        <authorList>
            <person name="Collingro A."/>
            <person name="Tischler P."/>
            <person name="Weinmaier T."/>
            <person name="Penz T."/>
            <person name="Heinz E."/>
            <person name="Brunham R.C."/>
            <person name="Read T.D."/>
            <person name="Bavoil P.M."/>
            <person name="Sachse K."/>
            <person name="Kahane S."/>
            <person name="Friedman M.G."/>
            <person name="Rattei T."/>
            <person name="Myers G.S.A."/>
            <person name="Horn M."/>
        </authorList>
    </citation>
    <scope>NUCLEOTIDE SEQUENCE</scope>
    <source>
        <strain>Z</strain>
    </source>
</reference>
<dbReference type="Proteomes" id="UP000000496">
    <property type="component" value="Chromosome gsn.131"/>
</dbReference>
<dbReference type="OrthoDB" id="9803871at2"/>